<dbReference type="RefSeq" id="WP_263050251.1">
    <property type="nucleotide sequence ID" value="NZ_CP106735.1"/>
</dbReference>
<gene>
    <name evidence="1" type="ORF">N7E81_14180</name>
</gene>
<keyword evidence="2" id="KW-1185">Reference proteome</keyword>
<evidence type="ECO:0000313" key="1">
    <source>
        <dbReference type="EMBL" id="UXX78506.1"/>
    </source>
</evidence>
<accession>A0ABY6CX57</accession>
<protein>
    <submittedName>
        <fullName evidence="1">Uncharacterized protein</fullName>
    </submittedName>
</protein>
<evidence type="ECO:0000313" key="2">
    <source>
        <dbReference type="Proteomes" id="UP001062165"/>
    </source>
</evidence>
<sequence length="135" mass="15479">MRLYYLLFVLLIVLANTSCEKSRDDGDWDDNIHLSTRELILPAIASSGQVTTKGDWWWVSEIHVDNQSYYDFEGVDLEFPGYSIKRDSITVTRSDVNTLDIQLGKNPEATFRVFIISLQAGNYFDYVKVTQEGSK</sequence>
<organism evidence="1 2">
    <name type="scientific">Reichenbachiella carrageenanivorans</name>
    <dbReference type="NCBI Taxonomy" id="2979869"/>
    <lineage>
        <taxon>Bacteria</taxon>
        <taxon>Pseudomonadati</taxon>
        <taxon>Bacteroidota</taxon>
        <taxon>Cytophagia</taxon>
        <taxon>Cytophagales</taxon>
        <taxon>Reichenbachiellaceae</taxon>
        <taxon>Reichenbachiella</taxon>
    </lineage>
</organism>
<proteinExistence type="predicted"/>
<dbReference type="EMBL" id="CP106735">
    <property type="protein sequence ID" value="UXX78506.1"/>
    <property type="molecule type" value="Genomic_DNA"/>
</dbReference>
<dbReference type="Proteomes" id="UP001062165">
    <property type="component" value="Chromosome"/>
</dbReference>
<name>A0ABY6CX57_9BACT</name>
<reference evidence="1" key="1">
    <citation type="submission" date="2022-10" db="EMBL/GenBank/DDBJ databases">
        <title>Comparative genomics and taxonomic characterization of three novel marine species of genus Reichenbachiella exhibiting antioxidant and polysaccharide degradation activities.</title>
        <authorList>
            <person name="Muhammad N."/>
            <person name="Lee Y.-J."/>
            <person name="Ko J."/>
            <person name="Kim S.-G."/>
        </authorList>
    </citation>
    <scope>NUCLEOTIDE SEQUENCE</scope>
    <source>
        <strain evidence="1">Wsw4-B4</strain>
    </source>
</reference>